<reference evidence="1 2" key="1">
    <citation type="journal article" date="2024" name="Commun. Biol.">
        <title>Comparative genomic analysis of thermophilic fungi reveals convergent evolutionary adaptations and gene losses.</title>
        <authorList>
            <person name="Steindorff A.S."/>
            <person name="Aguilar-Pontes M.V."/>
            <person name="Robinson A.J."/>
            <person name="Andreopoulos B."/>
            <person name="LaButti K."/>
            <person name="Kuo A."/>
            <person name="Mondo S."/>
            <person name="Riley R."/>
            <person name="Otillar R."/>
            <person name="Haridas S."/>
            <person name="Lipzen A."/>
            <person name="Grimwood J."/>
            <person name="Schmutz J."/>
            <person name="Clum A."/>
            <person name="Reid I.D."/>
            <person name="Moisan M.C."/>
            <person name="Butler G."/>
            <person name="Nguyen T.T.M."/>
            <person name="Dewar K."/>
            <person name="Conant G."/>
            <person name="Drula E."/>
            <person name="Henrissat B."/>
            <person name="Hansel C."/>
            <person name="Singer S."/>
            <person name="Hutchinson M.I."/>
            <person name="de Vries R.P."/>
            <person name="Natvig D.O."/>
            <person name="Powell A.J."/>
            <person name="Tsang A."/>
            <person name="Grigoriev I.V."/>
        </authorList>
    </citation>
    <scope>NUCLEOTIDE SEQUENCE [LARGE SCALE GENOMIC DNA]</scope>
    <source>
        <strain evidence="1 2">ATCC 24622</strain>
    </source>
</reference>
<accession>A0ABR3WWW7</accession>
<name>A0ABR3WWW7_9PEZI</name>
<comment type="caution">
    <text evidence="1">The sequence shown here is derived from an EMBL/GenBank/DDBJ whole genome shotgun (WGS) entry which is preliminary data.</text>
</comment>
<gene>
    <name evidence="1" type="ORF">VTK73DRAFT_3833</name>
</gene>
<organism evidence="1 2">
    <name type="scientific">Phialemonium thermophilum</name>
    <dbReference type="NCBI Taxonomy" id="223376"/>
    <lineage>
        <taxon>Eukaryota</taxon>
        <taxon>Fungi</taxon>
        <taxon>Dikarya</taxon>
        <taxon>Ascomycota</taxon>
        <taxon>Pezizomycotina</taxon>
        <taxon>Sordariomycetes</taxon>
        <taxon>Sordariomycetidae</taxon>
        <taxon>Cephalothecales</taxon>
        <taxon>Cephalothecaceae</taxon>
        <taxon>Phialemonium</taxon>
    </lineage>
</organism>
<protein>
    <submittedName>
        <fullName evidence="1">Uncharacterized protein</fullName>
    </submittedName>
</protein>
<dbReference type="Proteomes" id="UP001586593">
    <property type="component" value="Unassembled WGS sequence"/>
</dbReference>
<sequence>MSTTVSSSFLECQPTATTGLATKTVTYTTTYCVTLPAACPTSEWLATYTVVEVCTGNPATYTPPAVPPNFVVTTVTCEPCAEKTQVITAPPATPTGPATVIGGNGVTVTVAPQPPASAQPTGPAAEPTGPVVVAGAPPSLKKSLVVLAGIAAAAGQFLLM</sequence>
<proteinExistence type="predicted"/>
<evidence type="ECO:0000313" key="2">
    <source>
        <dbReference type="Proteomes" id="UP001586593"/>
    </source>
</evidence>
<evidence type="ECO:0000313" key="1">
    <source>
        <dbReference type="EMBL" id="KAL1868142.1"/>
    </source>
</evidence>
<dbReference type="EMBL" id="JAZHXJ010000224">
    <property type="protein sequence ID" value="KAL1868142.1"/>
    <property type="molecule type" value="Genomic_DNA"/>
</dbReference>
<keyword evidence="2" id="KW-1185">Reference proteome</keyword>